<dbReference type="InterPro" id="IPR011004">
    <property type="entry name" value="Trimer_LpxA-like_sf"/>
</dbReference>
<protein>
    <recommendedName>
        <fullName evidence="3">Acetyltransferase</fullName>
    </recommendedName>
</protein>
<name>A0A1E5T1H4_9BACT</name>
<dbReference type="EMBL" id="MDGQ01000005">
    <property type="protein sequence ID" value="OEK05215.1"/>
    <property type="molecule type" value="Genomic_DNA"/>
</dbReference>
<gene>
    <name evidence="1" type="ORF">BFP71_17585</name>
</gene>
<dbReference type="OrthoDB" id="9812571at2"/>
<evidence type="ECO:0000313" key="1">
    <source>
        <dbReference type="EMBL" id="OEK05215.1"/>
    </source>
</evidence>
<dbReference type="STRING" id="1563681.BFP71_17585"/>
<organism evidence="1 2">
    <name type="scientific">Roseivirga misakiensis</name>
    <dbReference type="NCBI Taxonomy" id="1563681"/>
    <lineage>
        <taxon>Bacteria</taxon>
        <taxon>Pseudomonadati</taxon>
        <taxon>Bacteroidota</taxon>
        <taxon>Cytophagia</taxon>
        <taxon>Cytophagales</taxon>
        <taxon>Roseivirgaceae</taxon>
        <taxon>Roseivirga</taxon>
    </lineage>
</organism>
<comment type="caution">
    <text evidence="1">The sequence shown here is derived from an EMBL/GenBank/DDBJ whole genome shotgun (WGS) entry which is preliminary data.</text>
</comment>
<accession>A0A1E5T1H4</accession>
<reference evidence="1 2" key="1">
    <citation type="submission" date="2016-08" db="EMBL/GenBank/DDBJ databases">
        <title>Draft genome of Fabibacter sp. strain SK-8.</title>
        <authorList>
            <person name="Wong S.-K."/>
            <person name="Hamasaki K."/>
            <person name="Yoshizawa S."/>
        </authorList>
    </citation>
    <scope>NUCLEOTIDE SEQUENCE [LARGE SCALE GENOMIC DNA]</scope>
    <source>
        <strain evidence="1 2">SK-8</strain>
    </source>
</reference>
<dbReference type="SUPFAM" id="SSF51161">
    <property type="entry name" value="Trimeric LpxA-like enzymes"/>
    <property type="match status" value="1"/>
</dbReference>
<dbReference type="CDD" id="cd04647">
    <property type="entry name" value="LbH_MAT_like"/>
    <property type="match status" value="1"/>
</dbReference>
<evidence type="ECO:0008006" key="3">
    <source>
        <dbReference type="Google" id="ProtNLM"/>
    </source>
</evidence>
<dbReference type="RefSeq" id="WP_069836719.1">
    <property type="nucleotide sequence ID" value="NZ_MDGQ01000005.1"/>
</dbReference>
<sequence>MEELDKLQEQLIRLHKRLRDETQAKFGRVNPFVEDLTDWKERGAYLFGEGKNITVYNTASLCGDVKVGDNTWIGPYTAIDGTAGVKIGSFCSISSGVQIVTHDSVKYALSGGKVPYELGPIQIGNNCFIGTNAMVTKGVTIGDHCLIGAGAIVTSDIPSYSIAVGIPARVKGRVKVTGDKVELLYD</sequence>
<evidence type="ECO:0000313" key="2">
    <source>
        <dbReference type="Proteomes" id="UP000095552"/>
    </source>
</evidence>
<dbReference type="Proteomes" id="UP000095552">
    <property type="component" value="Unassembled WGS sequence"/>
</dbReference>
<dbReference type="AlphaFoldDB" id="A0A1E5T1H4"/>
<dbReference type="PANTHER" id="PTHR23416">
    <property type="entry name" value="SIALIC ACID SYNTHASE-RELATED"/>
    <property type="match status" value="1"/>
</dbReference>
<dbReference type="InterPro" id="IPR051159">
    <property type="entry name" value="Hexapeptide_acetyltransf"/>
</dbReference>
<dbReference type="Pfam" id="PF14602">
    <property type="entry name" value="Hexapep_2"/>
    <property type="match status" value="1"/>
</dbReference>
<dbReference type="Gene3D" id="2.160.10.10">
    <property type="entry name" value="Hexapeptide repeat proteins"/>
    <property type="match status" value="1"/>
</dbReference>
<dbReference type="InterPro" id="IPR001451">
    <property type="entry name" value="Hexapep"/>
</dbReference>
<keyword evidence="2" id="KW-1185">Reference proteome</keyword>
<proteinExistence type="predicted"/>